<feature type="transmembrane region" description="Helical" evidence="1">
    <location>
        <begin position="84"/>
        <end position="112"/>
    </location>
</feature>
<reference evidence="2" key="2">
    <citation type="journal article" date="2021" name="PeerJ">
        <title>Extensive microbial diversity within the chicken gut microbiome revealed by metagenomics and culture.</title>
        <authorList>
            <person name="Gilroy R."/>
            <person name="Ravi A."/>
            <person name="Getino M."/>
            <person name="Pursley I."/>
            <person name="Horton D.L."/>
            <person name="Alikhan N.F."/>
            <person name="Baker D."/>
            <person name="Gharbi K."/>
            <person name="Hall N."/>
            <person name="Watson M."/>
            <person name="Adriaenssens E.M."/>
            <person name="Foster-Nyarko E."/>
            <person name="Jarju S."/>
            <person name="Secka A."/>
            <person name="Antonio M."/>
            <person name="Oren A."/>
            <person name="Chaudhuri R.R."/>
            <person name="La Ragione R."/>
            <person name="Hildebrand F."/>
            <person name="Pallen M.J."/>
        </authorList>
    </citation>
    <scope>NUCLEOTIDE SEQUENCE</scope>
    <source>
        <strain evidence="2">ChiGjej1B1-2707</strain>
    </source>
</reference>
<organism evidence="2 3">
    <name type="scientific">Candidatus Aveggerthella stercoripullorum</name>
    <dbReference type="NCBI Taxonomy" id="2840688"/>
    <lineage>
        <taxon>Bacteria</taxon>
        <taxon>Bacillati</taxon>
        <taxon>Actinomycetota</taxon>
        <taxon>Coriobacteriia</taxon>
        <taxon>Eggerthellales</taxon>
        <taxon>Eggerthellaceae</taxon>
        <taxon>Eggerthellaceae incertae sedis</taxon>
        <taxon>Candidatus Aveggerthella</taxon>
    </lineage>
</organism>
<name>A0A9D0ZZM5_9ACTN</name>
<accession>A0A9D0ZZM5</accession>
<evidence type="ECO:0000313" key="2">
    <source>
        <dbReference type="EMBL" id="HIR01342.1"/>
    </source>
</evidence>
<comment type="caution">
    <text evidence="2">The sequence shown here is derived from an EMBL/GenBank/DDBJ whole genome shotgun (WGS) entry which is preliminary data.</text>
</comment>
<gene>
    <name evidence="2" type="ORF">IAA69_03670</name>
</gene>
<dbReference type="AlphaFoldDB" id="A0A9D0ZZM5"/>
<reference evidence="2" key="1">
    <citation type="submission" date="2020-10" db="EMBL/GenBank/DDBJ databases">
        <authorList>
            <person name="Gilroy R."/>
        </authorList>
    </citation>
    <scope>NUCLEOTIDE SEQUENCE</scope>
    <source>
        <strain evidence="2">ChiGjej1B1-2707</strain>
    </source>
</reference>
<keyword evidence="1" id="KW-1133">Transmembrane helix</keyword>
<protein>
    <submittedName>
        <fullName evidence="2">Uncharacterized protein</fullName>
    </submittedName>
</protein>
<keyword evidence="1" id="KW-0812">Transmembrane</keyword>
<feature type="transmembrane region" description="Helical" evidence="1">
    <location>
        <begin position="61"/>
        <end position="78"/>
    </location>
</feature>
<dbReference type="Proteomes" id="UP000824261">
    <property type="component" value="Unassembled WGS sequence"/>
</dbReference>
<keyword evidence="1" id="KW-0472">Membrane</keyword>
<feature type="transmembrane region" description="Helical" evidence="1">
    <location>
        <begin position="143"/>
        <end position="164"/>
    </location>
</feature>
<proteinExistence type="predicted"/>
<dbReference type="EMBL" id="DVGB01000044">
    <property type="protein sequence ID" value="HIR01342.1"/>
    <property type="molecule type" value="Genomic_DNA"/>
</dbReference>
<sequence length="166" mass="18023">MDAELVVSFVIGGGCAVMFAAFIIQLRRGKWLNLIAGNYFVTKEEAKTPEQRLLGRRVSNALVPAIPLSAFIPFAAMAEAAGVQWLQTACLAAVAASTLALVATIAHLFVVYRRETRAAQEKLLAEDPSKEGGVRLNRLQTRVIYGFLLFMLAIYLGTAVYTTLSS</sequence>
<evidence type="ECO:0000313" key="3">
    <source>
        <dbReference type="Proteomes" id="UP000824261"/>
    </source>
</evidence>
<evidence type="ECO:0000256" key="1">
    <source>
        <dbReference type="SAM" id="Phobius"/>
    </source>
</evidence>
<feature type="transmembrane region" description="Helical" evidence="1">
    <location>
        <begin position="6"/>
        <end position="24"/>
    </location>
</feature>